<keyword evidence="11" id="KW-1185">Reference proteome</keyword>
<keyword evidence="3" id="KW-0050">Antiport</keyword>
<keyword evidence="7 8" id="KW-0472">Membrane</keyword>
<dbReference type="Gene3D" id="1.20.1420.30">
    <property type="entry name" value="NCX, central ion-binding region"/>
    <property type="match status" value="2"/>
</dbReference>
<keyword evidence="2" id="KW-0813">Transport</keyword>
<keyword evidence="4" id="KW-0106">Calcium</keyword>
<protein>
    <recommendedName>
        <fullName evidence="9">Sodium/calcium exchanger membrane region domain-containing protein</fullName>
    </recommendedName>
</protein>
<evidence type="ECO:0000256" key="6">
    <source>
        <dbReference type="ARBA" id="ARBA00022989"/>
    </source>
</evidence>
<evidence type="ECO:0000256" key="5">
    <source>
        <dbReference type="ARBA" id="ARBA00022692"/>
    </source>
</evidence>
<evidence type="ECO:0000256" key="1">
    <source>
        <dbReference type="ARBA" id="ARBA00004141"/>
    </source>
</evidence>
<dbReference type="RefSeq" id="XP_009046759.1">
    <property type="nucleotide sequence ID" value="XM_009048511.1"/>
</dbReference>
<keyword evidence="4" id="KW-0406">Ion transport</keyword>
<evidence type="ECO:0000256" key="8">
    <source>
        <dbReference type="SAM" id="Phobius"/>
    </source>
</evidence>
<dbReference type="InterPro" id="IPR004837">
    <property type="entry name" value="NaCa_Exmemb"/>
</dbReference>
<feature type="transmembrane region" description="Helical" evidence="8">
    <location>
        <begin position="201"/>
        <end position="219"/>
    </location>
</feature>
<dbReference type="OMA" id="VKQPIDM"/>
<gene>
    <name evidence="10" type="ORF">LOTGIDRAFT_224775</name>
</gene>
<feature type="transmembrane region" description="Helical" evidence="8">
    <location>
        <begin position="170"/>
        <end position="189"/>
    </location>
</feature>
<feature type="transmembrane region" description="Helical" evidence="8">
    <location>
        <begin position="353"/>
        <end position="378"/>
    </location>
</feature>
<feature type="transmembrane region" description="Helical" evidence="8">
    <location>
        <begin position="456"/>
        <end position="477"/>
    </location>
</feature>
<keyword evidence="6 8" id="KW-1133">Transmembrane helix</keyword>
<dbReference type="PANTHER" id="PTHR12266">
    <property type="entry name" value="NA+/CA2+ K+ INDEPENDENT EXCHANGER"/>
    <property type="match status" value="1"/>
</dbReference>
<feature type="transmembrane region" description="Helical" evidence="8">
    <location>
        <begin position="137"/>
        <end position="163"/>
    </location>
</feature>
<dbReference type="InterPro" id="IPR051359">
    <property type="entry name" value="CaCA_antiporter"/>
</dbReference>
<evidence type="ECO:0000256" key="3">
    <source>
        <dbReference type="ARBA" id="ARBA00022449"/>
    </source>
</evidence>
<organism evidence="10 11">
    <name type="scientific">Lottia gigantea</name>
    <name type="common">Giant owl limpet</name>
    <dbReference type="NCBI Taxonomy" id="225164"/>
    <lineage>
        <taxon>Eukaryota</taxon>
        <taxon>Metazoa</taxon>
        <taxon>Spiralia</taxon>
        <taxon>Lophotrochozoa</taxon>
        <taxon>Mollusca</taxon>
        <taxon>Gastropoda</taxon>
        <taxon>Patellogastropoda</taxon>
        <taxon>Lottioidea</taxon>
        <taxon>Lottiidae</taxon>
        <taxon>Lottia</taxon>
    </lineage>
</organism>
<dbReference type="GO" id="GO:0016020">
    <property type="term" value="C:membrane"/>
    <property type="evidence" value="ECO:0007669"/>
    <property type="project" value="UniProtKB-SubCell"/>
</dbReference>
<dbReference type="STRING" id="225164.V4AY93"/>
<feature type="transmembrane region" description="Helical" evidence="8">
    <location>
        <begin position="497"/>
        <end position="519"/>
    </location>
</feature>
<evidence type="ECO:0000313" key="10">
    <source>
        <dbReference type="EMBL" id="ESP02543.1"/>
    </source>
</evidence>
<evidence type="ECO:0000256" key="4">
    <source>
        <dbReference type="ARBA" id="ARBA00022568"/>
    </source>
</evidence>
<dbReference type="InterPro" id="IPR044880">
    <property type="entry name" value="NCX_ion-bd_dom_sf"/>
</dbReference>
<reference evidence="10 11" key="1">
    <citation type="journal article" date="2013" name="Nature">
        <title>Insights into bilaterian evolution from three spiralian genomes.</title>
        <authorList>
            <person name="Simakov O."/>
            <person name="Marletaz F."/>
            <person name="Cho S.J."/>
            <person name="Edsinger-Gonzales E."/>
            <person name="Havlak P."/>
            <person name="Hellsten U."/>
            <person name="Kuo D.H."/>
            <person name="Larsson T."/>
            <person name="Lv J."/>
            <person name="Arendt D."/>
            <person name="Savage R."/>
            <person name="Osoegawa K."/>
            <person name="de Jong P."/>
            <person name="Grimwood J."/>
            <person name="Chapman J.A."/>
            <person name="Shapiro H."/>
            <person name="Aerts A."/>
            <person name="Otillar R.P."/>
            <person name="Terry A.Y."/>
            <person name="Boore J.L."/>
            <person name="Grigoriev I.V."/>
            <person name="Lindberg D.R."/>
            <person name="Seaver E.C."/>
            <person name="Weisblat D.A."/>
            <person name="Putnam N.H."/>
            <person name="Rokhsar D.S."/>
        </authorList>
    </citation>
    <scope>NUCLEOTIDE SEQUENCE [LARGE SCALE GENOMIC DNA]</scope>
</reference>
<dbReference type="GO" id="GO:0005432">
    <property type="term" value="F:calcium:sodium antiporter activity"/>
    <property type="evidence" value="ECO:0007669"/>
    <property type="project" value="TreeGrafter"/>
</dbReference>
<dbReference type="GO" id="GO:0006874">
    <property type="term" value="P:intracellular calcium ion homeostasis"/>
    <property type="evidence" value="ECO:0007669"/>
    <property type="project" value="TreeGrafter"/>
</dbReference>
<sequence length="552" mass="61319">MKISNLSLFLYESTNFLALAFQCRDFHKLDNITDICDFVNQTASCAIDEGFITYTSFIYCYFSTELLPLAVFILLIWWLLLFIGLAVTADDFFCPALTVISKTLGLSVTFLAFGNGAPDIFSAIAAIGNAKNGDAGLAMGALLGAGVFVTTVVAGVIAIICPFDAMQRPFLRDVIFYLAAVFWTFYILWKKEITKYESIGFIGLYVVYVLVVVVGRYIYQKSRGQPAPPVTVVTQNTITDERRPLLNTDQKLPAYVDSTVSVEYQPYSSISHFFSSLNPIDSAAWQKSSCFGKIYHIFKSPAVFMLKLTIPVVDYDVENHNWCRYLNALHLTTGPMFAIFSTKCKYYNLRLKYIFNVYPVWAIILPIGLLLTLSVILSSKHHPQPIYHPLFAYLGFLVAVIWIYCIANEVVNILQTFGIVFDISNAILGLTFLAWGNSVGDLIADTAMARQGYPRMGISACFGGPLFNLLLGIGIPFTIGTIKQGGSYKINLTLEEYVLAGFLGFSLVSSLLIVSLSKFRMSRGWGVYLMILYVVFLVIAILAETGVINAQV</sequence>
<keyword evidence="4" id="KW-0109">Calcium transport</keyword>
<feature type="transmembrane region" description="Helical" evidence="8">
    <location>
        <begin position="66"/>
        <end position="87"/>
    </location>
</feature>
<dbReference type="OrthoDB" id="407410at2759"/>
<dbReference type="Pfam" id="PF01699">
    <property type="entry name" value="Na_Ca_ex"/>
    <property type="match status" value="2"/>
</dbReference>
<dbReference type="GeneID" id="20247234"/>
<keyword evidence="5 8" id="KW-0812">Transmembrane</keyword>
<dbReference type="EMBL" id="KB200183">
    <property type="protein sequence ID" value="ESP02543.1"/>
    <property type="molecule type" value="Genomic_DNA"/>
</dbReference>
<feature type="transmembrane region" description="Helical" evidence="8">
    <location>
        <begin position="419"/>
        <end position="436"/>
    </location>
</feature>
<comment type="subcellular location">
    <subcellularLocation>
        <location evidence="1">Membrane</location>
        <topology evidence="1">Multi-pass membrane protein</topology>
    </subcellularLocation>
</comment>
<dbReference type="Proteomes" id="UP000030746">
    <property type="component" value="Unassembled WGS sequence"/>
</dbReference>
<feature type="transmembrane region" description="Helical" evidence="8">
    <location>
        <begin position="99"/>
        <end position="117"/>
    </location>
</feature>
<dbReference type="HOGENOM" id="CLU_004979_3_1_1"/>
<evidence type="ECO:0000256" key="7">
    <source>
        <dbReference type="ARBA" id="ARBA00023136"/>
    </source>
</evidence>
<evidence type="ECO:0000313" key="11">
    <source>
        <dbReference type="Proteomes" id="UP000030746"/>
    </source>
</evidence>
<proteinExistence type="predicted"/>
<dbReference type="CTD" id="20247234"/>
<name>V4AY93_LOTGI</name>
<feature type="transmembrane region" description="Helical" evidence="8">
    <location>
        <begin position="525"/>
        <end position="543"/>
    </location>
</feature>
<evidence type="ECO:0000259" key="9">
    <source>
        <dbReference type="Pfam" id="PF01699"/>
    </source>
</evidence>
<feature type="domain" description="Sodium/calcium exchanger membrane region" evidence="9">
    <location>
        <begin position="392"/>
        <end position="541"/>
    </location>
</feature>
<accession>V4AY93</accession>
<dbReference type="AlphaFoldDB" id="V4AY93"/>
<dbReference type="KEGG" id="lgi:LOTGIDRAFT_224775"/>
<feature type="domain" description="Sodium/calcium exchanger membrane region" evidence="9">
    <location>
        <begin position="75"/>
        <end position="213"/>
    </location>
</feature>
<evidence type="ECO:0000256" key="2">
    <source>
        <dbReference type="ARBA" id="ARBA00022448"/>
    </source>
</evidence>
<feature type="transmembrane region" description="Helical" evidence="8">
    <location>
        <begin position="390"/>
        <end position="407"/>
    </location>
</feature>
<dbReference type="PANTHER" id="PTHR12266:SF0">
    <property type="entry name" value="MITOCHONDRIAL SODIUM_CALCIUM EXCHANGER PROTEIN"/>
    <property type="match status" value="1"/>
</dbReference>